<keyword evidence="6 7" id="KW-0326">Glycosidase</keyword>
<dbReference type="PANTHER" id="PTHR43101">
    <property type="entry name" value="BETA-FRUCTOSIDASE"/>
    <property type="match status" value="1"/>
</dbReference>
<evidence type="ECO:0000256" key="3">
    <source>
        <dbReference type="ARBA" id="ARBA00022729"/>
    </source>
</evidence>
<dbReference type="EC" id="3.2.1.26" evidence="2"/>
<protein>
    <recommendedName>
        <fullName evidence="2">beta-fructofuranosidase</fullName>
        <ecNumber evidence="2">3.2.1.26</ecNumber>
    </recommendedName>
</protein>
<feature type="domain" description="LamG-like jellyroll fold" evidence="8">
    <location>
        <begin position="81"/>
        <end position="238"/>
    </location>
</feature>
<evidence type="ECO:0000256" key="1">
    <source>
        <dbReference type="ARBA" id="ARBA00009902"/>
    </source>
</evidence>
<evidence type="ECO:0000256" key="5">
    <source>
        <dbReference type="ARBA" id="ARBA00023157"/>
    </source>
</evidence>
<evidence type="ECO:0000259" key="8">
    <source>
        <dbReference type="SMART" id="SM00560"/>
    </source>
</evidence>
<organism evidence="9">
    <name type="scientific">Pseudomonas mucidolens</name>
    <dbReference type="NCBI Taxonomy" id="46679"/>
    <lineage>
        <taxon>Bacteria</taxon>
        <taxon>Pseudomonadati</taxon>
        <taxon>Pseudomonadota</taxon>
        <taxon>Gammaproteobacteria</taxon>
        <taxon>Pseudomonadales</taxon>
        <taxon>Pseudomonadaceae</taxon>
        <taxon>Pseudomonas</taxon>
    </lineage>
</organism>
<dbReference type="CAZy" id="GH32">
    <property type="family name" value="Glycoside Hydrolase Family 32"/>
</dbReference>
<dbReference type="SUPFAM" id="SSF75005">
    <property type="entry name" value="Arabinanase/levansucrase/invertase"/>
    <property type="match status" value="1"/>
</dbReference>
<dbReference type="Pfam" id="PF00251">
    <property type="entry name" value="Glyco_hydro_32N"/>
    <property type="match status" value="1"/>
</dbReference>
<name>Q9RGC0_9PSED</name>
<keyword evidence="4 7" id="KW-0378">Hydrolase</keyword>
<dbReference type="InterPro" id="IPR006558">
    <property type="entry name" value="LamG-like"/>
</dbReference>
<dbReference type="InterPro" id="IPR013320">
    <property type="entry name" value="ConA-like_dom_sf"/>
</dbReference>
<dbReference type="Gene3D" id="2.60.120.200">
    <property type="match status" value="1"/>
</dbReference>
<evidence type="ECO:0000256" key="4">
    <source>
        <dbReference type="ARBA" id="ARBA00022801"/>
    </source>
</evidence>
<comment type="similarity">
    <text evidence="1 7">Belongs to the glycosyl hydrolase 32 family.</text>
</comment>
<dbReference type="Gene3D" id="2.60.120.560">
    <property type="entry name" value="Exo-inulinase, domain 1"/>
    <property type="match status" value="1"/>
</dbReference>
<dbReference type="InterPro" id="IPR023296">
    <property type="entry name" value="Glyco_hydro_beta-prop_sf"/>
</dbReference>
<dbReference type="Gene3D" id="2.115.10.20">
    <property type="entry name" value="Glycosyl hydrolase domain, family 43"/>
    <property type="match status" value="1"/>
</dbReference>
<dbReference type="AlphaFoldDB" id="Q9RGC0"/>
<sequence length="776" mass="87287">MHNTEDTGLIAYWSFDEESGKTAVDVIGKMNDSIDYVFNHARFKASSDPQRRKGISGNALLFDGYSTWIKRSADQIGKPENALTLEAWVAPRSYEWGDEQRLSAIVNQHDREKKEGFILGMYRHGTWSLQLGLDHEWIEVWSEDHPLPKNEWSYVVATYDKKTSMLKLACPSMLKLYLNGVEVASKQTTAHSTITPSRQDLLIGKNNQAVVLAGVFSLNMFNGLIDEIKIYNRALSSDEIASSFHRYLVPYGGKIPSIPYDHLKLDRSLLADDRHRPQYHVSPPAHWMNEPHAPIYFNGQYHLFYQHNPQGPYWHQIHWGHWVSDDLVHWRDLPVALSPEKNAVDPDGDWSGSATYDEHGLPVLFFTAGDDSAKPNQRVGLARSTFAQDGDNDLVHWVKHPTPVVVQQQGVGKFGDFRDPFVWKDGDTWYMLVGSGTDGEGGTALAYTSKNLTEWEYRGPFYISDHKNYPYLGKVWELPVLLPLGKDKKGHDKHVFLISPVGAGADVEVFYWIGTFDKEQFRFIPDQNEPQLIDVGDSHFTGPSGMVDPNTGRKILFTIAQGERTPALDYSAGWAHNGGLPVSLSLREDGRLGVEPIEELKSLRGKKLVSFTKKSAEEANDLLTNVKGDMLEIILELEPGTAKQFGIKVRRSPGGEEETLLYYNTEASTLNVNRMKTTLDNFERSKGIQGGKLELNGENLKLHIYLDRSMIEAYANGLKSLTTRAYPSRPDSLGLQIWGDGSVSVKSMEVWEMNSAFGPTVSAYIPEQHADGVQTK</sequence>
<dbReference type="SMART" id="SM00560">
    <property type="entry name" value="LamGL"/>
    <property type="match status" value="1"/>
</dbReference>
<dbReference type="PANTHER" id="PTHR43101:SF1">
    <property type="entry name" value="BETA-FRUCTOSIDASE"/>
    <property type="match status" value="1"/>
</dbReference>
<dbReference type="SMR" id="Q9RGC0"/>
<dbReference type="EMBL" id="AF141320">
    <property type="protein sequence ID" value="AAF24999.1"/>
    <property type="molecule type" value="Genomic_DNA"/>
</dbReference>
<evidence type="ECO:0000256" key="6">
    <source>
        <dbReference type="ARBA" id="ARBA00023295"/>
    </source>
</evidence>
<dbReference type="InterPro" id="IPR013189">
    <property type="entry name" value="Glyco_hydro_32_C"/>
</dbReference>
<evidence type="ECO:0000256" key="2">
    <source>
        <dbReference type="ARBA" id="ARBA00012758"/>
    </source>
</evidence>
<reference evidence="9" key="1">
    <citation type="submission" date="1999-04" db="EMBL/GenBank/DDBJ databases">
        <authorList>
            <person name="Kwon Y.M."/>
            <person name="Choi Y.J."/>
        </authorList>
    </citation>
    <scope>NUCLEOTIDE SEQUENCE</scope>
</reference>
<accession>Q9RGC0</accession>
<dbReference type="GO" id="GO:0004564">
    <property type="term" value="F:beta-fructofuranosidase activity"/>
    <property type="evidence" value="ECO:0007669"/>
    <property type="project" value="UniProtKB-EC"/>
</dbReference>
<dbReference type="Pfam" id="PF08244">
    <property type="entry name" value="Glyco_hydro_32C"/>
    <property type="match status" value="1"/>
</dbReference>
<evidence type="ECO:0000313" key="9">
    <source>
        <dbReference type="EMBL" id="AAF24999.1"/>
    </source>
</evidence>
<dbReference type="SMART" id="SM00640">
    <property type="entry name" value="Glyco_32"/>
    <property type="match status" value="1"/>
</dbReference>
<dbReference type="InterPro" id="IPR001362">
    <property type="entry name" value="Glyco_hydro_32"/>
</dbReference>
<dbReference type="SUPFAM" id="SSF49899">
    <property type="entry name" value="Concanavalin A-like lectins/glucanases"/>
    <property type="match status" value="2"/>
</dbReference>
<dbReference type="CDD" id="cd08996">
    <property type="entry name" value="GH32_FFase"/>
    <property type="match status" value="1"/>
</dbReference>
<dbReference type="GO" id="GO:0005975">
    <property type="term" value="P:carbohydrate metabolic process"/>
    <property type="evidence" value="ECO:0007669"/>
    <property type="project" value="InterPro"/>
</dbReference>
<dbReference type="Pfam" id="PF13385">
    <property type="entry name" value="Laminin_G_3"/>
    <property type="match status" value="1"/>
</dbReference>
<keyword evidence="3" id="KW-0732">Signal</keyword>
<dbReference type="InterPro" id="IPR013148">
    <property type="entry name" value="Glyco_hydro_32_N"/>
</dbReference>
<proteinExistence type="inferred from homology"/>
<keyword evidence="5" id="KW-1015">Disulfide bond</keyword>
<dbReference type="InterPro" id="IPR051214">
    <property type="entry name" value="GH32_Enzymes"/>
</dbReference>
<evidence type="ECO:0000256" key="7">
    <source>
        <dbReference type="RuleBase" id="RU362110"/>
    </source>
</evidence>